<dbReference type="Gene3D" id="1.10.3620.10">
    <property type="entry name" value="YdcF like domain"/>
    <property type="match status" value="1"/>
</dbReference>
<dbReference type="InterPro" id="IPR051599">
    <property type="entry name" value="Cell_Envelope_Assoc"/>
</dbReference>
<sequence>MYSNLINKIGNYCGARDVPELKQEYLKAKYGIEKADVMVLFGGSIICGGDVLAEAIQNQVSEKYIIVGGAGHTTQTLRDRVHKEYPSIETQNKPEAEIFSNYINKKYNLQVDYLEKDSTNCGNNITNLLDLIEKNNIKCKYIILSQDATMQRRMSVTLRKYRPDMISINYATYKAEVIEKENELTYAKEIKGMWNMERYISLLMGEIPRLRDDENGYGPKGKGFIAHEDIPDEVNEAFETLKLKYDNLIRVADSKYATK</sequence>
<dbReference type="PANTHER" id="PTHR30336:SF20">
    <property type="entry name" value="DUF218 DOMAIN-CONTAINING PROTEIN"/>
    <property type="match status" value="1"/>
</dbReference>
<name>A0A1Y2AEP9_9FUNG</name>
<protein>
    <recommendedName>
        <fullName evidence="3">DUF218 domain-containing protein</fullName>
    </recommendedName>
</protein>
<dbReference type="AlphaFoldDB" id="A0A1Y2AEP9"/>
<keyword evidence="2" id="KW-1185">Reference proteome</keyword>
<dbReference type="Proteomes" id="UP000193920">
    <property type="component" value="Unassembled WGS sequence"/>
</dbReference>
<dbReference type="PANTHER" id="PTHR30336">
    <property type="entry name" value="INNER MEMBRANE PROTEIN, PROBABLE PERMEASE"/>
    <property type="match status" value="1"/>
</dbReference>
<evidence type="ECO:0000313" key="1">
    <source>
        <dbReference type="EMBL" id="ORY20924.1"/>
    </source>
</evidence>
<organism evidence="1 2">
    <name type="scientific">Neocallimastix californiae</name>
    <dbReference type="NCBI Taxonomy" id="1754190"/>
    <lineage>
        <taxon>Eukaryota</taxon>
        <taxon>Fungi</taxon>
        <taxon>Fungi incertae sedis</taxon>
        <taxon>Chytridiomycota</taxon>
        <taxon>Chytridiomycota incertae sedis</taxon>
        <taxon>Neocallimastigomycetes</taxon>
        <taxon>Neocallimastigales</taxon>
        <taxon>Neocallimastigaceae</taxon>
        <taxon>Neocallimastix</taxon>
    </lineage>
</organism>
<evidence type="ECO:0000313" key="2">
    <source>
        <dbReference type="Proteomes" id="UP000193920"/>
    </source>
</evidence>
<proteinExistence type="predicted"/>
<reference evidence="1 2" key="1">
    <citation type="submission" date="2016-08" db="EMBL/GenBank/DDBJ databases">
        <title>A Parts List for Fungal Cellulosomes Revealed by Comparative Genomics.</title>
        <authorList>
            <consortium name="DOE Joint Genome Institute"/>
            <person name="Haitjema C.H."/>
            <person name="Gilmore S.P."/>
            <person name="Henske J.K."/>
            <person name="Solomon K.V."/>
            <person name="De Groot R."/>
            <person name="Kuo A."/>
            <person name="Mondo S.J."/>
            <person name="Salamov A.A."/>
            <person name="Labutti K."/>
            <person name="Zhao Z."/>
            <person name="Chiniquy J."/>
            <person name="Barry K."/>
            <person name="Brewer H.M."/>
            <person name="Purvine S.O."/>
            <person name="Wright A.T."/>
            <person name="Boxma B."/>
            <person name="Van Alen T."/>
            <person name="Hackstein J.H."/>
            <person name="Baker S.E."/>
            <person name="Grigoriev I.V."/>
            <person name="O'Malley M.A."/>
        </authorList>
    </citation>
    <scope>NUCLEOTIDE SEQUENCE [LARGE SCALE GENOMIC DNA]</scope>
    <source>
        <strain evidence="1 2">G1</strain>
    </source>
</reference>
<dbReference type="GO" id="GO:0005886">
    <property type="term" value="C:plasma membrane"/>
    <property type="evidence" value="ECO:0007669"/>
    <property type="project" value="TreeGrafter"/>
</dbReference>
<gene>
    <name evidence="1" type="ORF">LY90DRAFT_707648</name>
</gene>
<dbReference type="OrthoDB" id="17725at2759"/>
<evidence type="ECO:0008006" key="3">
    <source>
        <dbReference type="Google" id="ProtNLM"/>
    </source>
</evidence>
<dbReference type="Gene3D" id="3.40.50.620">
    <property type="entry name" value="HUPs"/>
    <property type="match status" value="1"/>
</dbReference>
<dbReference type="STRING" id="1754190.A0A1Y2AEP9"/>
<comment type="caution">
    <text evidence="1">The sequence shown here is derived from an EMBL/GenBank/DDBJ whole genome shotgun (WGS) entry which is preliminary data.</text>
</comment>
<dbReference type="InterPro" id="IPR014729">
    <property type="entry name" value="Rossmann-like_a/b/a_fold"/>
</dbReference>
<dbReference type="EMBL" id="MCOG01000276">
    <property type="protein sequence ID" value="ORY20924.1"/>
    <property type="molecule type" value="Genomic_DNA"/>
</dbReference>
<accession>A0A1Y2AEP9</accession>